<gene>
    <name evidence="2" type="ORF">COU47_02505</name>
</gene>
<comment type="caution">
    <text evidence="2">The sequence shown here is derived from an EMBL/GenBank/DDBJ whole genome shotgun (WGS) entry which is preliminary data.</text>
</comment>
<feature type="transmembrane region" description="Helical" evidence="1">
    <location>
        <begin position="37"/>
        <end position="59"/>
    </location>
</feature>
<proteinExistence type="predicted"/>
<keyword evidence="1" id="KW-0812">Transmembrane</keyword>
<keyword evidence="1" id="KW-1133">Transmembrane helix</keyword>
<feature type="transmembrane region" description="Helical" evidence="1">
    <location>
        <begin position="6"/>
        <end position="25"/>
    </location>
</feature>
<organism evidence="2 3">
    <name type="scientific">Candidatus Niyogibacteria bacterium CG10_big_fil_rev_8_21_14_0_10_46_36</name>
    <dbReference type="NCBI Taxonomy" id="1974726"/>
    <lineage>
        <taxon>Bacteria</taxon>
        <taxon>Candidatus Niyogiibacteriota</taxon>
    </lineage>
</organism>
<evidence type="ECO:0000256" key="1">
    <source>
        <dbReference type="SAM" id="Phobius"/>
    </source>
</evidence>
<evidence type="ECO:0000313" key="3">
    <source>
        <dbReference type="Proteomes" id="UP000231503"/>
    </source>
</evidence>
<accession>A0A2H0TF74</accession>
<name>A0A2H0TF74_9BACT</name>
<dbReference type="AlphaFoldDB" id="A0A2H0TF74"/>
<dbReference type="Proteomes" id="UP000231503">
    <property type="component" value="Unassembled WGS sequence"/>
</dbReference>
<dbReference type="EMBL" id="PFCO01000005">
    <property type="protein sequence ID" value="PIR69604.1"/>
    <property type="molecule type" value="Genomic_DNA"/>
</dbReference>
<keyword evidence="1" id="KW-0472">Membrane</keyword>
<reference evidence="3" key="1">
    <citation type="submission" date="2017-09" db="EMBL/GenBank/DDBJ databases">
        <title>Depth-based differentiation of microbial function through sediment-hosted aquifers and enrichment of novel symbionts in the deep terrestrial subsurface.</title>
        <authorList>
            <person name="Probst A.J."/>
            <person name="Ladd B."/>
            <person name="Jarett J.K."/>
            <person name="Geller-Mcgrath D.E."/>
            <person name="Sieber C.M.K."/>
            <person name="Emerson J.B."/>
            <person name="Anantharaman K."/>
            <person name="Thomas B.C."/>
            <person name="Malmstrom R."/>
            <person name="Stieglmeier M."/>
            <person name="Klingl A."/>
            <person name="Woyke T."/>
            <person name="Ryan C.M."/>
            <person name="Banfield J.F."/>
        </authorList>
    </citation>
    <scope>NUCLEOTIDE SEQUENCE [LARGE SCALE GENOMIC DNA]</scope>
</reference>
<sequence>MNIAIIAHSIILIGMFGFIGLLLHYKQEYSFEKRRKQSTVLAFGIIITILMVLSTIALFQVPWSAFLS</sequence>
<protein>
    <submittedName>
        <fullName evidence="2">Uncharacterized protein</fullName>
    </submittedName>
</protein>
<evidence type="ECO:0000313" key="2">
    <source>
        <dbReference type="EMBL" id="PIR69604.1"/>
    </source>
</evidence>